<organism evidence="6 7">
    <name type="scientific">Pseudomonas asiatica</name>
    <dbReference type="NCBI Taxonomy" id="2219225"/>
    <lineage>
        <taxon>Bacteria</taxon>
        <taxon>Pseudomonadati</taxon>
        <taxon>Pseudomonadota</taxon>
        <taxon>Gammaproteobacteria</taxon>
        <taxon>Pseudomonadales</taxon>
        <taxon>Pseudomonadaceae</taxon>
        <taxon>Pseudomonas</taxon>
    </lineage>
</organism>
<accession>A0ABU5KUR9</accession>
<comment type="subcellular location">
    <subcellularLocation>
        <location evidence="1">Cytoplasm</location>
    </subcellularLocation>
</comment>
<evidence type="ECO:0000256" key="3">
    <source>
        <dbReference type="ARBA" id="ARBA00022490"/>
    </source>
</evidence>
<sequence>MHTTRNALVVLAQHQHDDLALTKAKQIADLTHAHLHLLLCAKPNGHSTYLKLMQEQLAQEGYDVSAQQAWHDNPCKTVFAVQQAEGCDLVIKQHRADSALKKALLTPEDWHLLRQCPSPVLMVKHANPWTERPILTAIDAGSDDLKHRVLQVGILSHGHDLAHLSHASLHMMSAYPYPMLSAADPIFQLKESILTFYHEQCQGYQDEFDIDDKHLHLAEGPADQLIPHVAHQLGAALTVLGSVARRGLSGVLLGNTAELVLDAMESDVLVLKPWDVIRELEALAAHH</sequence>
<keyword evidence="3" id="KW-0963">Cytoplasm</keyword>
<evidence type="ECO:0000313" key="7">
    <source>
        <dbReference type="Proteomes" id="UP001292116"/>
    </source>
</evidence>
<comment type="function">
    <text evidence="4">Required for resistance to DNA-damaging agents.</text>
</comment>
<proteinExistence type="inferred from homology"/>
<protein>
    <submittedName>
        <fullName evidence="6">Universal stress protein</fullName>
    </submittedName>
</protein>
<evidence type="ECO:0000256" key="4">
    <source>
        <dbReference type="ARBA" id="ARBA00037131"/>
    </source>
</evidence>
<evidence type="ECO:0000256" key="2">
    <source>
        <dbReference type="ARBA" id="ARBA00008791"/>
    </source>
</evidence>
<dbReference type="SUPFAM" id="SSF52402">
    <property type="entry name" value="Adenine nucleotide alpha hydrolases-like"/>
    <property type="match status" value="2"/>
</dbReference>
<dbReference type="Proteomes" id="UP001292116">
    <property type="component" value="Unassembled WGS sequence"/>
</dbReference>
<evidence type="ECO:0000313" key="6">
    <source>
        <dbReference type="EMBL" id="MDZ5737674.1"/>
    </source>
</evidence>
<name>A0ABU5KUR9_9PSED</name>
<evidence type="ECO:0000259" key="5">
    <source>
        <dbReference type="Pfam" id="PF00582"/>
    </source>
</evidence>
<dbReference type="Pfam" id="PF00582">
    <property type="entry name" value="Usp"/>
    <property type="match status" value="2"/>
</dbReference>
<evidence type="ECO:0000256" key="1">
    <source>
        <dbReference type="ARBA" id="ARBA00004496"/>
    </source>
</evidence>
<dbReference type="EMBL" id="JAXUBM010000004">
    <property type="protein sequence ID" value="MDZ5737674.1"/>
    <property type="molecule type" value="Genomic_DNA"/>
</dbReference>
<comment type="similarity">
    <text evidence="2">Belongs to the universal stress protein A family.</text>
</comment>
<feature type="domain" description="UspA" evidence="5">
    <location>
        <begin position="52"/>
        <end position="124"/>
    </location>
</feature>
<dbReference type="PANTHER" id="PTHR47892">
    <property type="entry name" value="UNIVERSAL STRESS PROTEIN E"/>
    <property type="match status" value="1"/>
</dbReference>
<gene>
    <name evidence="6" type="ORF">SOW75_05705</name>
</gene>
<comment type="caution">
    <text evidence="6">The sequence shown here is derived from an EMBL/GenBank/DDBJ whole genome shotgun (WGS) entry which is preliminary data.</text>
</comment>
<keyword evidence="7" id="KW-1185">Reference proteome</keyword>
<feature type="domain" description="UspA" evidence="5">
    <location>
        <begin position="132"/>
        <end position="272"/>
    </location>
</feature>
<dbReference type="Gene3D" id="3.40.50.12370">
    <property type="match status" value="1"/>
</dbReference>
<dbReference type="InterPro" id="IPR006016">
    <property type="entry name" value="UspA"/>
</dbReference>
<reference evidence="6 7" key="1">
    <citation type="submission" date="2023-11" db="EMBL/GenBank/DDBJ databases">
        <title>Draft genomes analysis of Pseudomonas asiatica isolated from milk, feces and farm soil of cows suffering from clinical mastitis.</title>
        <authorList>
            <person name="Rahman T."/>
            <person name="Das Z.C."/>
            <person name="Hoque M.N."/>
        </authorList>
    </citation>
    <scope>NUCLEOTIDE SEQUENCE [LARGE SCALE GENOMIC DNA]</scope>
    <source>
        <strain evidence="6 7">2F2</strain>
    </source>
</reference>
<dbReference type="PANTHER" id="PTHR47892:SF1">
    <property type="entry name" value="UNIVERSAL STRESS PROTEIN E"/>
    <property type="match status" value="1"/>
</dbReference>
<dbReference type="RefSeq" id="WP_322490859.1">
    <property type="nucleotide sequence ID" value="NZ_JAXUBM010000004.1"/>
</dbReference>